<comment type="caution">
    <text evidence="2">The sequence shown here is derived from an EMBL/GenBank/DDBJ whole genome shotgun (WGS) entry which is preliminary data.</text>
</comment>
<feature type="domain" description="Phasin" evidence="1">
    <location>
        <begin position="29"/>
        <end position="112"/>
    </location>
</feature>
<dbReference type="InterPro" id="IPR018968">
    <property type="entry name" value="Phasin"/>
</dbReference>
<dbReference type="Proteomes" id="UP000252405">
    <property type="component" value="Unassembled WGS sequence"/>
</dbReference>
<sequence>MTSKKPDPSANSPFEATRPIMEWWTQQWMQGATPMTRMQLAWMENLSEIMQQEARFLSALAESSQRIAKCYATHQGDPAKMNECYQELAKEVAEQHMERMKNVASLSHDFRTRIWEEL</sequence>
<protein>
    <recommendedName>
        <fullName evidence="1">Phasin domain-containing protein</fullName>
    </recommendedName>
</protein>
<dbReference type="AlphaFoldDB" id="A0A368TPZ3"/>
<name>A0A368TPZ3_9GAMM</name>
<reference evidence="2 3" key="1">
    <citation type="submission" date="2018-07" db="EMBL/GenBank/DDBJ databases">
        <title>Halomonas montanilacus sp. nov., isolated from Lake Pengyan on Tibetan Plateau.</title>
        <authorList>
            <person name="Lu H."/>
            <person name="Xing P."/>
            <person name="Wu Q."/>
        </authorList>
    </citation>
    <scope>NUCLEOTIDE SEQUENCE [LARGE SCALE GENOMIC DNA]</scope>
    <source>
        <strain evidence="2 3">PYC7W</strain>
    </source>
</reference>
<proteinExistence type="predicted"/>
<dbReference type="EMBL" id="QPII01000022">
    <property type="protein sequence ID" value="RCV86650.1"/>
    <property type="molecule type" value="Genomic_DNA"/>
</dbReference>
<dbReference type="RefSeq" id="WP_114480759.1">
    <property type="nucleotide sequence ID" value="NZ_QPII01000022.1"/>
</dbReference>
<organism evidence="2 3">
    <name type="scientific">Billgrantia montanilacus</name>
    <dbReference type="NCBI Taxonomy" id="2282305"/>
    <lineage>
        <taxon>Bacteria</taxon>
        <taxon>Pseudomonadati</taxon>
        <taxon>Pseudomonadota</taxon>
        <taxon>Gammaproteobacteria</taxon>
        <taxon>Oceanospirillales</taxon>
        <taxon>Halomonadaceae</taxon>
        <taxon>Billgrantia</taxon>
    </lineage>
</organism>
<keyword evidence="3" id="KW-1185">Reference proteome</keyword>
<evidence type="ECO:0000313" key="3">
    <source>
        <dbReference type="Proteomes" id="UP000252405"/>
    </source>
</evidence>
<dbReference type="Pfam" id="PF09361">
    <property type="entry name" value="Phasin_2"/>
    <property type="match status" value="1"/>
</dbReference>
<gene>
    <name evidence="2" type="ORF">DU505_20155</name>
</gene>
<accession>A0A368TPZ3</accession>
<dbReference type="OrthoDB" id="6166816at2"/>
<evidence type="ECO:0000259" key="1">
    <source>
        <dbReference type="Pfam" id="PF09361"/>
    </source>
</evidence>
<evidence type="ECO:0000313" key="2">
    <source>
        <dbReference type="EMBL" id="RCV86650.1"/>
    </source>
</evidence>